<dbReference type="Proteomes" id="UP001055125">
    <property type="component" value="Unassembled WGS sequence"/>
</dbReference>
<gene>
    <name evidence="2" type="ORF">OCOJLMKI_5159</name>
</gene>
<keyword evidence="1" id="KW-0472">Membrane</keyword>
<evidence type="ECO:0000313" key="2">
    <source>
        <dbReference type="EMBL" id="GJD97920.1"/>
    </source>
</evidence>
<organism evidence="2 3">
    <name type="scientific">Methylobacterium iners</name>
    <dbReference type="NCBI Taxonomy" id="418707"/>
    <lineage>
        <taxon>Bacteria</taxon>
        <taxon>Pseudomonadati</taxon>
        <taxon>Pseudomonadota</taxon>
        <taxon>Alphaproteobacteria</taxon>
        <taxon>Hyphomicrobiales</taxon>
        <taxon>Methylobacteriaceae</taxon>
        <taxon>Methylobacterium</taxon>
    </lineage>
</organism>
<keyword evidence="3" id="KW-1185">Reference proteome</keyword>
<accession>A0ABQ4S8C0</accession>
<keyword evidence="1" id="KW-0812">Transmembrane</keyword>
<sequence>MHEFCTQPTRFNRRATKLEWALVSFLSVWLAAAAGLVSLT</sequence>
<dbReference type="EMBL" id="BPQP01000129">
    <property type="protein sequence ID" value="GJD97920.1"/>
    <property type="molecule type" value="Genomic_DNA"/>
</dbReference>
<keyword evidence="1" id="KW-1133">Transmembrane helix</keyword>
<protein>
    <submittedName>
        <fullName evidence="2">Uncharacterized protein</fullName>
    </submittedName>
</protein>
<reference evidence="2" key="1">
    <citation type="journal article" date="2021" name="Front. Microbiol.">
        <title>Comprehensive Comparative Genomics and Phenotyping of Methylobacterium Species.</title>
        <authorList>
            <person name="Alessa O."/>
            <person name="Ogura Y."/>
            <person name="Fujitani Y."/>
            <person name="Takami H."/>
            <person name="Hayashi T."/>
            <person name="Sahin N."/>
            <person name="Tani A."/>
        </authorList>
    </citation>
    <scope>NUCLEOTIDE SEQUENCE</scope>
    <source>
        <strain evidence="2">DSM 19015</strain>
    </source>
</reference>
<name>A0ABQ4S8C0_9HYPH</name>
<evidence type="ECO:0000313" key="3">
    <source>
        <dbReference type="Proteomes" id="UP001055125"/>
    </source>
</evidence>
<feature type="transmembrane region" description="Helical" evidence="1">
    <location>
        <begin position="20"/>
        <end position="39"/>
    </location>
</feature>
<evidence type="ECO:0000256" key="1">
    <source>
        <dbReference type="SAM" id="Phobius"/>
    </source>
</evidence>
<proteinExistence type="predicted"/>
<comment type="caution">
    <text evidence="2">The sequence shown here is derived from an EMBL/GenBank/DDBJ whole genome shotgun (WGS) entry which is preliminary data.</text>
</comment>
<reference evidence="2" key="2">
    <citation type="submission" date="2021-08" db="EMBL/GenBank/DDBJ databases">
        <authorList>
            <person name="Tani A."/>
            <person name="Ola A."/>
            <person name="Ogura Y."/>
            <person name="Katsura K."/>
            <person name="Hayashi T."/>
        </authorList>
    </citation>
    <scope>NUCLEOTIDE SEQUENCE</scope>
    <source>
        <strain evidence="2">DSM 19015</strain>
    </source>
</reference>